<keyword evidence="4 8" id="KW-0031">Aminopeptidase</keyword>
<evidence type="ECO:0000256" key="4">
    <source>
        <dbReference type="ARBA" id="ARBA00022438"/>
    </source>
</evidence>
<protein>
    <recommendedName>
        <fullName evidence="8">Probable cytosol aminopeptidase</fullName>
        <ecNumber evidence="8">3.4.11.1</ecNumber>
    </recommendedName>
    <alternativeName>
        <fullName evidence="8">Leucine aminopeptidase</fullName>
        <shortName evidence="8">LAP</shortName>
        <ecNumber evidence="8">3.4.11.10</ecNumber>
    </alternativeName>
    <alternativeName>
        <fullName evidence="8">Leucyl aminopeptidase</fullName>
    </alternativeName>
</protein>
<feature type="binding site" evidence="8">
    <location>
        <position position="264"/>
    </location>
    <ligand>
        <name>Mn(2+)</name>
        <dbReference type="ChEBI" id="CHEBI:29035"/>
        <label>2</label>
    </ligand>
</feature>
<keyword evidence="8" id="KW-0479">Metal-binding</keyword>
<comment type="catalytic activity">
    <reaction evidence="2 8">
        <text>Release of an N-terminal amino acid, preferentially leucine, but not glutamic or aspartic acids.</text>
        <dbReference type="EC" id="3.4.11.10"/>
    </reaction>
</comment>
<keyword evidence="7 8" id="KW-0464">Manganese</keyword>
<keyword evidence="11" id="KW-1185">Reference proteome</keyword>
<gene>
    <name evidence="8 10" type="primary">pepA</name>
    <name evidence="10" type="ORF">FRZ61_30800</name>
</gene>
<dbReference type="RefSeq" id="WP_151118565.1">
    <property type="nucleotide sequence ID" value="NZ_CP042582.1"/>
</dbReference>
<sequence length="499" mass="53115">MKIHFAKFELPDSGALAVGALDERKLQASATAVDKAAKGALGRALAVSRFKGRADDLLQVLAPGELALSRVLLFGLGQPNMVDVLAAQAIGGRLIAHVNATGDSALAIAVDAIPGAPLSPAEMAAQIAFGARLRSYRFDKYRTKEKPEQKPSLKKLTLLVEDPGAAKKLFEPLERLAEGVAFTRDLVSEPANIIYPESLAEQTKTLEDLGVKVEILGEKEMKKLGMGALLGVGQGSARESQLVVMQWKGLPDSRKKPPVAFVGKGVTFDTGGISIKPAAGMEEMKWDMAGAGAVIGLMKALAGRKAKVNAVGVVGLVENMPSGTAQRPGDVVKSMSGQTIEVINTDAEGRLVLADAIWYTQDRFKPQFVVNLATLTGAIMIALGQIHAGLFSNNDQLAERLLAAGRASGEPLWRMPLGEGYDKIINSDIADMKNVGNRYGGSITAAQFIQRFVNGVPWAHLDIAGMAWSDKDAPTVPKGATGYGVRLLERFVADHYEER</sequence>
<feature type="domain" description="Cytosol aminopeptidase" evidence="9">
    <location>
        <begin position="344"/>
        <end position="351"/>
    </location>
</feature>
<dbReference type="KEGG" id="hadh:FRZ61_30800"/>
<dbReference type="SUPFAM" id="SSF53187">
    <property type="entry name" value="Zn-dependent exopeptidases"/>
    <property type="match status" value="1"/>
</dbReference>
<dbReference type="Pfam" id="PF02789">
    <property type="entry name" value="Peptidase_M17_N"/>
    <property type="match status" value="1"/>
</dbReference>
<dbReference type="Pfam" id="PF00883">
    <property type="entry name" value="Peptidase_M17"/>
    <property type="match status" value="1"/>
</dbReference>
<dbReference type="InterPro" id="IPR011356">
    <property type="entry name" value="Leucine_aapep/pepB"/>
</dbReference>
<dbReference type="PANTHER" id="PTHR11963:SF23">
    <property type="entry name" value="CYTOSOL AMINOPEPTIDASE"/>
    <property type="match status" value="1"/>
</dbReference>
<feature type="binding site" evidence="8">
    <location>
        <position position="287"/>
    </location>
    <ligand>
        <name>Mn(2+)</name>
        <dbReference type="ChEBI" id="CHEBI:29035"/>
        <label>2</label>
    </ligand>
</feature>
<dbReference type="InterPro" id="IPR008283">
    <property type="entry name" value="Peptidase_M17_N"/>
</dbReference>
<evidence type="ECO:0000256" key="1">
    <source>
        <dbReference type="ARBA" id="ARBA00000135"/>
    </source>
</evidence>
<dbReference type="InterPro" id="IPR023042">
    <property type="entry name" value="Peptidase_M17_leu_NH2_pept"/>
</dbReference>
<dbReference type="OrthoDB" id="9809354at2"/>
<dbReference type="HAMAP" id="MF_00181">
    <property type="entry name" value="Cytosol_peptidase_M17"/>
    <property type="match status" value="1"/>
</dbReference>
<dbReference type="InterPro" id="IPR043472">
    <property type="entry name" value="Macro_dom-like"/>
</dbReference>
<keyword evidence="8" id="KW-0963">Cytoplasm</keyword>
<feature type="active site" evidence="8">
    <location>
        <position position="276"/>
    </location>
</feature>
<dbReference type="NCBIfam" id="NF002075">
    <property type="entry name" value="PRK00913.2-2"/>
    <property type="match status" value="1"/>
</dbReference>
<feature type="binding site" evidence="8">
    <location>
        <position position="348"/>
    </location>
    <ligand>
        <name>Mn(2+)</name>
        <dbReference type="ChEBI" id="CHEBI:29035"/>
        <label>1</label>
    </ligand>
</feature>
<evidence type="ECO:0000313" key="11">
    <source>
        <dbReference type="Proteomes" id="UP000325797"/>
    </source>
</evidence>
<dbReference type="Proteomes" id="UP000325797">
    <property type="component" value="Chromosome"/>
</dbReference>
<evidence type="ECO:0000256" key="6">
    <source>
        <dbReference type="ARBA" id="ARBA00022801"/>
    </source>
</evidence>
<feature type="binding site" evidence="8">
    <location>
        <position position="269"/>
    </location>
    <ligand>
        <name>Mn(2+)</name>
        <dbReference type="ChEBI" id="CHEBI:29035"/>
        <label>1</label>
    </ligand>
</feature>
<dbReference type="CDD" id="cd00433">
    <property type="entry name" value="Peptidase_M17"/>
    <property type="match status" value="1"/>
</dbReference>
<dbReference type="GO" id="GO:0030145">
    <property type="term" value="F:manganese ion binding"/>
    <property type="evidence" value="ECO:0007669"/>
    <property type="project" value="UniProtKB-UniRule"/>
</dbReference>
<dbReference type="GO" id="GO:0005737">
    <property type="term" value="C:cytoplasm"/>
    <property type="evidence" value="ECO:0007669"/>
    <property type="project" value="UniProtKB-SubCell"/>
</dbReference>
<dbReference type="GO" id="GO:0006508">
    <property type="term" value="P:proteolysis"/>
    <property type="evidence" value="ECO:0007669"/>
    <property type="project" value="UniProtKB-KW"/>
</dbReference>
<feature type="active site" evidence="8">
    <location>
        <position position="350"/>
    </location>
</feature>
<feature type="binding site" evidence="8">
    <location>
        <position position="269"/>
    </location>
    <ligand>
        <name>Mn(2+)</name>
        <dbReference type="ChEBI" id="CHEBI:29035"/>
        <label>2</label>
    </ligand>
</feature>
<evidence type="ECO:0000256" key="7">
    <source>
        <dbReference type="ARBA" id="ARBA00023211"/>
    </source>
</evidence>
<comment type="cofactor">
    <cofactor evidence="8">
        <name>Mn(2+)</name>
        <dbReference type="ChEBI" id="CHEBI:29035"/>
    </cofactor>
    <text evidence="8">Binds 2 manganese ions per subunit.</text>
</comment>
<dbReference type="NCBIfam" id="NF002074">
    <property type="entry name" value="PRK00913.1-4"/>
    <property type="match status" value="1"/>
</dbReference>
<dbReference type="PANTHER" id="PTHR11963">
    <property type="entry name" value="LEUCINE AMINOPEPTIDASE-RELATED"/>
    <property type="match status" value="1"/>
</dbReference>
<dbReference type="NCBIfam" id="NF002083">
    <property type="entry name" value="PRK00913.3-5"/>
    <property type="match status" value="1"/>
</dbReference>
<dbReference type="PROSITE" id="PS00631">
    <property type="entry name" value="CYTOSOL_AP"/>
    <property type="match status" value="1"/>
</dbReference>
<dbReference type="EC" id="3.4.11.1" evidence="8"/>
<comment type="subcellular location">
    <subcellularLocation>
        <location evidence="8">Cytoplasm</location>
    </subcellularLocation>
</comment>
<feature type="binding site" evidence="8">
    <location>
        <position position="346"/>
    </location>
    <ligand>
        <name>Mn(2+)</name>
        <dbReference type="ChEBI" id="CHEBI:29035"/>
        <label>1</label>
    </ligand>
</feature>
<dbReference type="EC" id="3.4.11.10" evidence="8"/>
<organism evidence="10 11">
    <name type="scientific">Hypericibacter adhaerens</name>
    <dbReference type="NCBI Taxonomy" id="2602016"/>
    <lineage>
        <taxon>Bacteria</taxon>
        <taxon>Pseudomonadati</taxon>
        <taxon>Pseudomonadota</taxon>
        <taxon>Alphaproteobacteria</taxon>
        <taxon>Rhodospirillales</taxon>
        <taxon>Dongiaceae</taxon>
        <taxon>Hypericibacter</taxon>
    </lineage>
</organism>
<evidence type="ECO:0000259" key="9">
    <source>
        <dbReference type="PROSITE" id="PS00631"/>
    </source>
</evidence>
<evidence type="ECO:0000256" key="5">
    <source>
        <dbReference type="ARBA" id="ARBA00022670"/>
    </source>
</evidence>
<evidence type="ECO:0000256" key="8">
    <source>
        <dbReference type="HAMAP-Rule" id="MF_00181"/>
    </source>
</evidence>
<name>A0A5J6N2D0_9PROT</name>
<dbReference type="EMBL" id="CP042582">
    <property type="protein sequence ID" value="QEX23145.1"/>
    <property type="molecule type" value="Genomic_DNA"/>
</dbReference>
<feature type="binding site" evidence="8">
    <location>
        <position position="348"/>
    </location>
    <ligand>
        <name>Mn(2+)</name>
        <dbReference type="ChEBI" id="CHEBI:29035"/>
        <label>2</label>
    </ligand>
</feature>
<dbReference type="GO" id="GO:0070006">
    <property type="term" value="F:metalloaminopeptidase activity"/>
    <property type="evidence" value="ECO:0007669"/>
    <property type="project" value="InterPro"/>
</dbReference>
<accession>A0A5J6N2D0</accession>
<dbReference type="AlphaFoldDB" id="A0A5J6N2D0"/>
<dbReference type="Gene3D" id="3.40.220.10">
    <property type="entry name" value="Leucine Aminopeptidase, subunit E, domain 1"/>
    <property type="match status" value="1"/>
</dbReference>
<proteinExistence type="inferred from homology"/>
<keyword evidence="6 8" id="KW-0378">Hydrolase</keyword>
<dbReference type="PRINTS" id="PR00481">
    <property type="entry name" value="LAMNOPPTDASE"/>
</dbReference>
<comment type="similarity">
    <text evidence="3 8">Belongs to the peptidase M17 family.</text>
</comment>
<dbReference type="InterPro" id="IPR000819">
    <property type="entry name" value="Peptidase_M17_C"/>
</dbReference>
<comment type="function">
    <text evidence="8">Presumably involved in the processing and regular turnover of intracellular proteins. Catalyzes the removal of unsubstituted N-terminal amino acids from various peptides.</text>
</comment>
<evidence type="ECO:0000256" key="3">
    <source>
        <dbReference type="ARBA" id="ARBA00009528"/>
    </source>
</evidence>
<evidence type="ECO:0000256" key="2">
    <source>
        <dbReference type="ARBA" id="ARBA00000967"/>
    </source>
</evidence>
<dbReference type="Gene3D" id="3.40.630.10">
    <property type="entry name" value="Zn peptidases"/>
    <property type="match status" value="1"/>
</dbReference>
<dbReference type="NCBIfam" id="NF002073">
    <property type="entry name" value="PRK00913.1-2"/>
    <property type="match status" value="1"/>
</dbReference>
<comment type="catalytic activity">
    <reaction evidence="1 8">
        <text>Release of an N-terminal amino acid, Xaa-|-Yaa-, in which Xaa is preferably Leu, but may be other amino acids including Pro although not Arg or Lys, and Yaa may be Pro. Amino acid amides and methyl esters are also readily hydrolyzed, but rates on arylamides are exceedingly low.</text>
        <dbReference type="EC" id="3.4.11.1"/>
    </reaction>
</comment>
<dbReference type="SUPFAM" id="SSF52949">
    <property type="entry name" value="Macro domain-like"/>
    <property type="match status" value="1"/>
</dbReference>
<keyword evidence="5 8" id="KW-0645">Protease</keyword>
<dbReference type="NCBIfam" id="NF002077">
    <property type="entry name" value="PRK00913.2-4"/>
    <property type="match status" value="1"/>
</dbReference>
<reference evidence="10 11" key="1">
    <citation type="submission" date="2019-08" db="EMBL/GenBank/DDBJ databases">
        <title>Hyperibacter terrae gen. nov., sp. nov. and Hyperibacter viscosus sp. nov., two new members in the family Rhodospirillaceae isolated from the rhizosphere of Hypericum perforatum.</title>
        <authorList>
            <person name="Noviana Z."/>
        </authorList>
    </citation>
    <scope>NUCLEOTIDE SEQUENCE [LARGE SCALE GENOMIC DNA]</scope>
    <source>
        <strain evidence="10 11">R5959</strain>
    </source>
</reference>
<evidence type="ECO:0000313" key="10">
    <source>
        <dbReference type="EMBL" id="QEX23145.1"/>
    </source>
</evidence>